<dbReference type="PROSITE" id="PS51318">
    <property type="entry name" value="TAT"/>
    <property type="match status" value="1"/>
</dbReference>
<protein>
    <submittedName>
        <fullName evidence="1">Uncharacterized protein</fullName>
    </submittedName>
</protein>
<gene>
    <name evidence="1" type="ORF">SAMN05421630_101154</name>
</gene>
<accession>A0A222VMI6</accession>
<keyword evidence="2" id="KW-1185">Reference proteome</keyword>
<reference evidence="1 2" key="1">
    <citation type="submission" date="2016-10" db="EMBL/GenBank/DDBJ databases">
        <authorList>
            <person name="de Groot N.N."/>
        </authorList>
    </citation>
    <scope>NUCLEOTIDE SEQUENCE [LARGE SCALE GENOMIC DNA]</scope>
    <source>
        <strain evidence="1 2">CGMCC 4.5506</strain>
    </source>
</reference>
<organism evidence="1 2">
    <name type="scientific">Prauserella marina</name>
    <dbReference type="NCBI Taxonomy" id="530584"/>
    <lineage>
        <taxon>Bacteria</taxon>
        <taxon>Bacillati</taxon>
        <taxon>Actinomycetota</taxon>
        <taxon>Actinomycetes</taxon>
        <taxon>Pseudonocardiales</taxon>
        <taxon>Pseudonocardiaceae</taxon>
        <taxon>Prauserella</taxon>
    </lineage>
</organism>
<dbReference type="KEGG" id="pmad:BAY61_08965"/>
<proteinExistence type="predicted"/>
<evidence type="ECO:0000313" key="1">
    <source>
        <dbReference type="EMBL" id="SDC03400.1"/>
    </source>
</evidence>
<dbReference type="RefSeq" id="WP_091794965.1">
    <property type="nucleotide sequence ID" value="NZ_CP016353.1"/>
</dbReference>
<dbReference type="AlphaFoldDB" id="A0A222VMI6"/>
<dbReference type="InterPro" id="IPR006311">
    <property type="entry name" value="TAT_signal"/>
</dbReference>
<name>A0A222VMI6_9PSEU</name>
<sequence length="72" mass="7336">MTEHRQHPSQSTARRWTLRGIAVSALALPLIAVAGGQASAAELAPIAEYLDSTIAATSASLVEALAILLGVG</sequence>
<dbReference type="EMBL" id="FMZE01000001">
    <property type="protein sequence ID" value="SDC03400.1"/>
    <property type="molecule type" value="Genomic_DNA"/>
</dbReference>
<evidence type="ECO:0000313" key="2">
    <source>
        <dbReference type="Proteomes" id="UP000199494"/>
    </source>
</evidence>
<dbReference type="OrthoDB" id="3637459at2"/>
<dbReference type="Proteomes" id="UP000199494">
    <property type="component" value="Unassembled WGS sequence"/>
</dbReference>